<comment type="similarity">
    <text evidence="1">Belongs to the NAD(P)-dependent epimerase/dehydratase family.</text>
</comment>
<evidence type="ECO:0000259" key="2">
    <source>
        <dbReference type="Pfam" id="PF01370"/>
    </source>
</evidence>
<dbReference type="EMBL" id="UINC01090570">
    <property type="protein sequence ID" value="SVC42629.1"/>
    <property type="molecule type" value="Genomic_DNA"/>
</dbReference>
<reference evidence="3" key="1">
    <citation type="submission" date="2018-05" db="EMBL/GenBank/DDBJ databases">
        <authorList>
            <person name="Lanie J.A."/>
            <person name="Ng W.-L."/>
            <person name="Kazmierczak K.M."/>
            <person name="Andrzejewski T.M."/>
            <person name="Davidsen T.M."/>
            <person name="Wayne K.J."/>
            <person name="Tettelin H."/>
            <person name="Glass J.I."/>
            <person name="Rusch D."/>
            <person name="Podicherti R."/>
            <person name="Tsui H.-C.T."/>
            <person name="Winkler M.E."/>
        </authorList>
    </citation>
    <scope>NUCLEOTIDE SEQUENCE</scope>
</reference>
<evidence type="ECO:0000256" key="1">
    <source>
        <dbReference type="ARBA" id="ARBA00007637"/>
    </source>
</evidence>
<dbReference type="SUPFAM" id="SSF51735">
    <property type="entry name" value="NAD(P)-binding Rossmann-fold domains"/>
    <property type="match status" value="1"/>
</dbReference>
<dbReference type="PANTHER" id="PTHR43000">
    <property type="entry name" value="DTDP-D-GLUCOSE 4,6-DEHYDRATASE-RELATED"/>
    <property type="match status" value="1"/>
</dbReference>
<gene>
    <name evidence="3" type="ORF">METZ01_LOCUS295483</name>
</gene>
<organism evidence="3">
    <name type="scientific">marine metagenome</name>
    <dbReference type="NCBI Taxonomy" id="408172"/>
    <lineage>
        <taxon>unclassified sequences</taxon>
        <taxon>metagenomes</taxon>
        <taxon>ecological metagenomes</taxon>
    </lineage>
</organism>
<protein>
    <recommendedName>
        <fullName evidence="2">NAD-dependent epimerase/dehydratase domain-containing protein</fullName>
    </recommendedName>
</protein>
<evidence type="ECO:0000313" key="3">
    <source>
        <dbReference type="EMBL" id="SVC42629.1"/>
    </source>
</evidence>
<dbReference type="InterPro" id="IPR036291">
    <property type="entry name" value="NAD(P)-bd_dom_sf"/>
</dbReference>
<accession>A0A382M101</accession>
<name>A0A382M101_9ZZZZ</name>
<sequence length="332" mass="37693">MKIFVTGIAGLLGSNIARRLTKDNEISGCDTFIGGLRDNVPDCNFHEIDILNTKALTKAMDDCELVIHTAALPYEGLSVFSPAIVTQNIVGGTVSTASAALANNIDMFINFSSMARYGNQEPPFTEDMPTLPQDPYGLAKVQAEEHLALLYKLHGLKYITIVPHNVVGVGQRYMDPYRNVVAIMINRLKQAKKIIIYGDGEQKRSFSNVMDCVDAIERIIESKRDLTEEIYNIGPDDNEISIKELAQKIGHYCEKYPHFDYYPERPAEVKNAWCSSEKIKHDFNYNTKVTLDQTIHEMCKWIDRRGPEEFDYALDLEFITEETPKTWVERLI</sequence>
<dbReference type="InterPro" id="IPR001509">
    <property type="entry name" value="Epimerase_deHydtase"/>
</dbReference>
<dbReference type="Pfam" id="PF01370">
    <property type="entry name" value="Epimerase"/>
    <property type="match status" value="1"/>
</dbReference>
<dbReference type="AlphaFoldDB" id="A0A382M101"/>
<feature type="domain" description="NAD-dependent epimerase/dehydratase" evidence="2">
    <location>
        <begin position="3"/>
        <end position="234"/>
    </location>
</feature>
<dbReference type="Gene3D" id="3.40.50.720">
    <property type="entry name" value="NAD(P)-binding Rossmann-like Domain"/>
    <property type="match status" value="1"/>
</dbReference>
<proteinExistence type="inferred from homology"/>